<keyword evidence="2" id="KW-1185">Reference proteome</keyword>
<dbReference type="AlphaFoldDB" id="A0A3P1CAM3"/>
<comment type="caution">
    <text evidence="1">The sequence shown here is derived from an EMBL/GenBank/DDBJ whole genome shotgun (WGS) entry which is preliminary data.</text>
</comment>
<name>A0A3P1CAM3_9BACT</name>
<dbReference type="Proteomes" id="UP000274271">
    <property type="component" value="Unassembled WGS sequence"/>
</dbReference>
<evidence type="ECO:0000313" key="1">
    <source>
        <dbReference type="EMBL" id="RRB10280.1"/>
    </source>
</evidence>
<sequence>MEQNSFASGKLTPLQLHMLKTFDRKLTEEQEKEVKQLIADYFFRLADNEIDEIVTQKRYTTDDFEKMAHGHRRRPYRPTEK</sequence>
<reference evidence="1 2" key="1">
    <citation type="submission" date="2018-11" db="EMBL/GenBank/DDBJ databases">
        <authorList>
            <person name="Zhou Z."/>
            <person name="Wang G."/>
        </authorList>
    </citation>
    <scope>NUCLEOTIDE SEQUENCE [LARGE SCALE GENOMIC DNA]</scope>
    <source>
        <strain evidence="1 2">KCTC42998</strain>
    </source>
</reference>
<dbReference type="RefSeq" id="WP_124910293.1">
    <property type="nucleotide sequence ID" value="NZ_RQJP01000007.1"/>
</dbReference>
<dbReference type="EMBL" id="RQJP01000007">
    <property type="protein sequence ID" value="RRB10280.1"/>
    <property type="molecule type" value="Genomic_DNA"/>
</dbReference>
<dbReference type="OrthoDB" id="964956at2"/>
<evidence type="ECO:0000313" key="2">
    <source>
        <dbReference type="Proteomes" id="UP000274271"/>
    </source>
</evidence>
<accession>A0A3P1CAM3</accession>
<proteinExistence type="predicted"/>
<protein>
    <submittedName>
        <fullName evidence="1">Uncharacterized protein</fullName>
    </submittedName>
</protein>
<organism evidence="1 2">
    <name type="scientific">Larkinella knui</name>
    <dbReference type="NCBI Taxonomy" id="2025310"/>
    <lineage>
        <taxon>Bacteria</taxon>
        <taxon>Pseudomonadati</taxon>
        <taxon>Bacteroidota</taxon>
        <taxon>Cytophagia</taxon>
        <taxon>Cytophagales</taxon>
        <taxon>Spirosomataceae</taxon>
        <taxon>Larkinella</taxon>
    </lineage>
</organism>
<gene>
    <name evidence="1" type="ORF">EHT87_29040</name>
</gene>